<evidence type="ECO:0000259" key="8">
    <source>
        <dbReference type="Pfam" id="PF12704"/>
    </source>
</evidence>
<dbReference type="EMBL" id="CAIT01000004">
    <property type="protein sequence ID" value="CCH51917.1"/>
    <property type="molecule type" value="Genomic_DNA"/>
</dbReference>
<dbReference type="GO" id="GO:0005524">
    <property type="term" value="F:ATP binding"/>
    <property type="evidence" value="ECO:0007669"/>
    <property type="project" value="UniProtKB-KW"/>
</dbReference>
<name>I2GDE3_9BACT</name>
<evidence type="ECO:0000313" key="10">
    <source>
        <dbReference type="Proteomes" id="UP000009309"/>
    </source>
</evidence>
<organism evidence="9 10">
    <name type="scientific">Fibrisoma limi BUZ 3</name>
    <dbReference type="NCBI Taxonomy" id="1185876"/>
    <lineage>
        <taxon>Bacteria</taxon>
        <taxon>Pseudomonadati</taxon>
        <taxon>Bacteroidota</taxon>
        <taxon>Cytophagia</taxon>
        <taxon>Cytophagales</taxon>
        <taxon>Spirosomataceae</taxon>
        <taxon>Fibrisoma</taxon>
    </lineage>
</organism>
<evidence type="ECO:0000256" key="4">
    <source>
        <dbReference type="ARBA" id="ARBA00022989"/>
    </source>
</evidence>
<reference evidence="9 10" key="1">
    <citation type="journal article" date="2012" name="J. Bacteriol.">
        <title>Genome Sequence of the Filamentous Bacterium Fibrisoma limi BUZ 3T.</title>
        <authorList>
            <person name="Filippini M."/>
            <person name="Qi W."/>
            <person name="Jaenicke S."/>
            <person name="Goesmann A."/>
            <person name="Smits T.H."/>
            <person name="Bagheri H.C."/>
        </authorList>
    </citation>
    <scope>NUCLEOTIDE SEQUENCE [LARGE SCALE GENOMIC DNA]</scope>
    <source>
        <strain evidence="10">BUZ 3T</strain>
    </source>
</reference>
<feature type="transmembrane region" description="Helical" evidence="6">
    <location>
        <begin position="290"/>
        <end position="310"/>
    </location>
</feature>
<evidence type="ECO:0000256" key="6">
    <source>
        <dbReference type="SAM" id="Phobius"/>
    </source>
</evidence>
<keyword evidence="5 6" id="KW-0472">Membrane</keyword>
<accession>I2GDE3</accession>
<evidence type="ECO:0000256" key="2">
    <source>
        <dbReference type="ARBA" id="ARBA00022475"/>
    </source>
</evidence>
<dbReference type="Pfam" id="PF12704">
    <property type="entry name" value="MacB_PCD"/>
    <property type="match status" value="2"/>
</dbReference>
<dbReference type="PANTHER" id="PTHR30572:SF18">
    <property type="entry name" value="ABC-TYPE MACROLIDE FAMILY EXPORT SYSTEM PERMEASE COMPONENT 2"/>
    <property type="match status" value="1"/>
</dbReference>
<dbReference type="PANTHER" id="PTHR30572">
    <property type="entry name" value="MEMBRANE COMPONENT OF TRANSPORTER-RELATED"/>
    <property type="match status" value="1"/>
</dbReference>
<proteinExistence type="predicted"/>
<keyword evidence="9" id="KW-0547">Nucleotide-binding</keyword>
<feature type="domain" description="MacB-like periplasmic core" evidence="8">
    <location>
        <begin position="27"/>
        <end position="250"/>
    </location>
</feature>
<evidence type="ECO:0000256" key="5">
    <source>
        <dbReference type="ARBA" id="ARBA00023136"/>
    </source>
</evidence>
<dbReference type="GO" id="GO:0022857">
    <property type="term" value="F:transmembrane transporter activity"/>
    <property type="evidence" value="ECO:0007669"/>
    <property type="project" value="TreeGrafter"/>
</dbReference>
<dbReference type="InterPro" id="IPR003838">
    <property type="entry name" value="ABC3_permease_C"/>
</dbReference>
<feature type="transmembrane region" description="Helical" evidence="6">
    <location>
        <begin position="383"/>
        <end position="405"/>
    </location>
</feature>
<comment type="caution">
    <text evidence="9">The sequence shown here is derived from an EMBL/GenBank/DDBJ whole genome shotgun (WGS) entry which is preliminary data.</text>
</comment>
<dbReference type="InterPro" id="IPR050250">
    <property type="entry name" value="Macrolide_Exporter_MacB"/>
</dbReference>
<evidence type="ECO:0000256" key="3">
    <source>
        <dbReference type="ARBA" id="ARBA00022692"/>
    </source>
</evidence>
<keyword evidence="9" id="KW-0067">ATP-binding</keyword>
<dbReference type="GO" id="GO:0005886">
    <property type="term" value="C:plasma membrane"/>
    <property type="evidence" value="ECO:0007669"/>
    <property type="project" value="UniProtKB-SubCell"/>
</dbReference>
<protein>
    <submittedName>
        <fullName evidence="9">Macrolide export ATP-binding/permease protein macB</fullName>
    </submittedName>
</protein>
<feature type="transmembrane region" description="Helical" evidence="6">
    <location>
        <begin position="758"/>
        <end position="779"/>
    </location>
</feature>
<feature type="transmembrane region" description="Helical" evidence="6">
    <location>
        <begin position="432"/>
        <end position="452"/>
    </location>
</feature>
<feature type="domain" description="MacB-like periplasmic core" evidence="8">
    <location>
        <begin position="439"/>
        <end position="642"/>
    </location>
</feature>
<sequence>MLQPLCFMLRNYLKIALRNLAKHKAYSAINILGLAVGMAIAMLIGLWMYDELSYNKFHRNYDRLARLYVNQTFNGTTGASRAVSIPSATEIRTKYAADFKYVSLASWNFSHLLVNGDKKLNQEGMFVDPGLPEMLTLDMLKGSYATALKEPSSILLAESVAKALFGDQDPMNKIIRLDAKRDVRVTGVFADLPFNSEFYEVKLYMPWSAYLADEPWVKNSQEQWGNHSFQSFAQLADKADIEQVSAKIKNVEKPHSSPGENPEYFLHPMSKWHLYSDFKNGRNVGGNIQFVWLFGIIGVFVLLLACINFMNLSTARSEKRAKEVGIRKAVGSLRQQLIMQFLSESILVVFFALILSLLMVLVSLSAFNELAGKQAAIPYQSPVFWLLILSFTLLTGLVSGSYPALYLSSFNPLSVLKGTFRVGRWASLPRKMLVVIQFTVSITLIIGTVIVFRQIQHAKNRPIGYDRSGLLQVNISTALRGKFDPLRQDLLKSGAVYEVSESSSPTTGVWSNQIGFDWEGKDPKSLPLFGTIACTHEFGKTISWKIINGRDFSRDYSTDTSAFILNEAAVKLTGLQNIVGKTIRFNEKPMQVVGVVKDMVMESPYEPIKPTIFLVNYNWASILNVKLKPGTPVKDALKQVEAVLKQYDPDSPFDFKFTDDEYDAKFRAEERIGKLARIFAVLAIFISCLGLFGLASFMAEQRTKEIGVRKVLGASVVSLWTLLSKDFVRLVIISFLISAPIAWFFLDDWLQQYEYRTGITWWVFAFAGIGATIITLLTVSYQAIRAATMDPVKSLRTE</sequence>
<evidence type="ECO:0000313" key="9">
    <source>
        <dbReference type="EMBL" id="CCH51917.1"/>
    </source>
</evidence>
<feature type="domain" description="ABC3 transporter permease C-terminal" evidence="7">
    <location>
        <begin position="296"/>
        <end position="412"/>
    </location>
</feature>
<dbReference type="Pfam" id="PF02687">
    <property type="entry name" value="FtsX"/>
    <property type="match status" value="2"/>
</dbReference>
<dbReference type="eggNOG" id="COG0577">
    <property type="taxonomic scope" value="Bacteria"/>
</dbReference>
<feature type="transmembrane region" description="Helical" evidence="6">
    <location>
        <begin position="346"/>
        <end position="371"/>
    </location>
</feature>
<evidence type="ECO:0000259" key="7">
    <source>
        <dbReference type="Pfam" id="PF02687"/>
    </source>
</evidence>
<keyword evidence="10" id="KW-1185">Reference proteome</keyword>
<dbReference type="Proteomes" id="UP000009309">
    <property type="component" value="Unassembled WGS sequence"/>
</dbReference>
<feature type="transmembrane region" description="Helical" evidence="6">
    <location>
        <begin position="730"/>
        <end position="746"/>
    </location>
</feature>
<evidence type="ECO:0000256" key="1">
    <source>
        <dbReference type="ARBA" id="ARBA00004651"/>
    </source>
</evidence>
<feature type="transmembrane region" description="Helical" evidence="6">
    <location>
        <begin position="28"/>
        <end position="49"/>
    </location>
</feature>
<feature type="domain" description="ABC3 transporter permease C-terminal" evidence="7">
    <location>
        <begin position="678"/>
        <end position="791"/>
    </location>
</feature>
<dbReference type="STRING" id="1185876.BN8_00875"/>
<keyword evidence="2" id="KW-1003">Cell membrane</keyword>
<gene>
    <name evidence="9" type="ORF">BN8_00875</name>
</gene>
<dbReference type="AlphaFoldDB" id="I2GDE3"/>
<keyword evidence="4 6" id="KW-1133">Transmembrane helix</keyword>
<dbReference type="InterPro" id="IPR025857">
    <property type="entry name" value="MacB_PCD"/>
</dbReference>
<keyword evidence="3 6" id="KW-0812">Transmembrane</keyword>
<comment type="subcellular location">
    <subcellularLocation>
        <location evidence="1">Cell membrane</location>
        <topology evidence="1">Multi-pass membrane protein</topology>
    </subcellularLocation>
</comment>
<feature type="transmembrane region" description="Helical" evidence="6">
    <location>
        <begin position="675"/>
        <end position="694"/>
    </location>
</feature>